<sequence length="49" mass="5271">LQRQGTGTEMLLTFGLRDGGHWPVSSTKLSKTMTVSKALEAVGRSILPN</sequence>
<dbReference type="EMBL" id="ASHM01197449">
    <property type="protein sequence ID" value="PNX66705.1"/>
    <property type="molecule type" value="Genomic_DNA"/>
</dbReference>
<organism evidence="1 2">
    <name type="scientific">Trifolium pratense</name>
    <name type="common">Red clover</name>
    <dbReference type="NCBI Taxonomy" id="57577"/>
    <lineage>
        <taxon>Eukaryota</taxon>
        <taxon>Viridiplantae</taxon>
        <taxon>Streptophyta</taxon>
        <taxon>Embryophyta</taxon>
        <taxon>Tracheophyta</taxon>
        <taxon>Spermatophyta</taxon>
        <taxon>Magnoliopsida</taxon>
        <taxon>eudicotyledons</taxon>
        <taxon>Gunneridae</taxon>
        <taxon>Pentapetalae</taxon>
        <taxon>rosids</taxon>
        <taxon>fabids</taxon>
        <taxon>Fabales</taxon>
        <taxon>Fabaceae</taxon>
        <taxon>Papilionoideae</taxon>
        <taxon>50 kb inversion clade</taxon>
        <taxon>NPAAA clade</taxon>
        <taxon>Hologalegina</taxon>
        <taxon>IRL clade</taxon>
        <taxon>Trifolieae</taxon>
        <taxon>Trifolium</taxon>
    </lineage>
</organism>
<name>A0A2K3KK78_TRIPR</name>
<proteinExistence type="predicted"/>
<gene>
    <name evidence="1" type="ORF">L195_g063176</name>
</gene>
<dbReference type="AlphaFoldDB" id="A0A2K3KK78"/>
<comment type="caution">
    <text evidence="1">The sequence shown here is derived from an EMBL/GenBank/DDBJ whole genome shotgun (WGS) entry which is preliminary data.</text>
</comment>
<protein>
    <submittedName>
        <fullName evidence="1">Uncharacterized protein</fullName>
    </submittedName>
</protein>
<evidence type="ECO:0000313" key="2">
    <source>
        <dbReference type="Proteomes" id="UP000236291"/>
    </source>
</evidence>
<feature type="non-terminal residue" evidence="1">
    <location>
        <position position="1"/>
    </location>
</feature>
<reference evidence="1 2" key="1">
    <citation type="journal article" date="2014" name="Am. J. Bot.">
        <title>Genome assembly and annotation for red clover (Trifolium pratense; Fabaceae).</title>
        <authorList>
            <person name="Istvanek J."/>
            <person name="Jaros M."/>
            <person name="Krenek A."/>
            <person name="Repkova J."/>
        </authorList>
    </citation>
    <scope>NUCLEOTIDE SEQUENCE [LARGE SCALE GENOMIC DNA]</scope>
    <source>
        <strain evidence="2">cv. Tatra</strain>
        <tissue evidence="1">Young leaves</tissue>
    </source>
</reference>
<reference evidence="1 2" key="2">
    <citation type="journal article" date="2017" name="Front. Plant Sci.">
        <title>Gene Classification and Mining of Molecular Markers Useful in Red Clover (Trifolium pratense) Breeding.</title>
        <authorList>
            <person name="Istvanek J."/>
            <person name="Dluhosova J."/>
            <person name="Dluhos P."/>
            <person name="Patkova L."/>
            <person name="Nedelnik J."/>
            <person name="Repkova J."/>
        </authorList>
    </citation>
    <scope>NUCLEOTIDE SEQUENCE [LARGE SCALE GENOMIC DNA]</scope>
    <source>
        <strain evidence="2">cv. Tatra</strain>
        <tissue evidence="1">Young leaves</tissue>
    </source>
</reference>
<evidence type="ECO:0000313" key="1">
    <source>
        <dbReference type="EMBL" id="PNX66705.1"/>
    </source>
</evidence>
<dbReference type="Proteomes" id="UP000236291">
    <property type="component" value="Unassembled WGS sequence"/>
</dbReference>
<accession>A0A2K3KK78</accession>